<accession>A0A1I4QCE8</accession>
<proteinExistence type="predicted"/>
<sequence length="274" mass="30447">MHLRNLSALTRSTVVGVFVLLPFVASAEPVLQAFPRAELVQQVAADNADHGVVIGSIRRINNQLRAEREVRAAGDLLRRTWQIPDGHTADEAFRQAKGQLLERPHRVLFFCEGRECGSSSLWANQVLNFSRLYGPEDNQAYLALRLDEQPQRFVAIYSITRGNRRVYLHADEFVPEIPVEEDILPTPATLLKLLQADGVLELPEVVLENAVEQAAQPWVDVLVRMLRSDVRVRVRIDGAGAPALINALQAGGIHAQRLDIGQPDPASGIRITRL</sequence>
<gene>
    <name evidence="1" type="ORF">SAMN05216217_10486</name>
</gene>
<organism evidence="1 2">
    <name type="scientific">Halopseudomonas yangmingensis</name>
    <dbReference type="NCBI Taxonomy" id="1720063"/>
    <lineage>
        <taxon>Bacteria</taxon>
        <taxon>Pseudomonadati</taxon>
        <taxon>Pseudomonadota</taxon>
        <taxon>Gammaproteobacteria</taxon>
        <taxon>Pseudomonadales</taxon>
        <taxon>Pseudomonadaceae</taxon>
        <taxon>Halopseudomonas</taxon>
    </lineage>
</organism>
<dbReference type="RefSeq" id="WP_177197229.1">
    <property type="nucleotide sequence ID" value="NZ_FOUI01000004.1"/>
</dbReference>
<reference evidence="2" key="1">
    <citation type="submission" date="2016-10" db="EMBL/GenBank/DDBJ databases">
        <authorList>
            <person name="Varghese N."/>
            <person name="Submissions S."/>
        </authorList>
    </citation>
    <scope>NUCLEOTIDE SEQUENCE [LARGE SCALE GENOMIC DNA]</scope>
    <source>
        <strain evidence="2">DSM 24213</strain>
    </source>
</reference>
<keyword evidence="2" id="KW-1185">Reference proteome</keyword>
<dbReference type="AlphaFoldDB" id="A0A1I4QCE8"/>
<protein>
    <recommendedName>
        <fullName evidence="3">DUF4892 domain-containing protein</fullName>
    </recommendedName>
</protein>
<dbReference type="EMBL" id="FOUI01000004">
    <property type="protein sequence ID" value="SFM37694.1"/>
    <property type="molecule type" value="Genomic_DNA"/>
</dbReference>
<dbReference type="InterPro" id="IPR032608">
    <property type="entry name" value="DUF4892"/>
</dbReference>
<dbReference type="STRING" id="1720063.SAMN05216217_10486"/>
<dbReference type="Pfam" id="PF16234">
    <property type="entry name" value="DUF4892"/>
    <property type="match status" value="1"/>
</dbReference>
<evidence type="ECO:0000313" key="2">
    <source>
        <dbReference type="Proteomes" id="UP000243629"/>
    </source>
</evidence>
<name>A0A1I4QCE8_9GAMM</name>
<dbReference type="Proteomes" id="UP000243629">
    <property type="component" value="Unassembled WGS sequence"/>
</dbReference>
<evidence type="ECO:0008006" key="3">
    <source>
        <dbReference type="Google" id="ProtNLM"/>
    </source>
</evidence>
<evidence type="ECO:0000313" key="1">
    <source>
        <dbReference type="EMBL" id="SFM37694.1"/>
    </source>
</evidence>